<dbReference type="Gene3D" id="3.40.50.1820">
    <property type="entry name" value="alpha/beta hydrolase"/>
    <property type="match status" value="1"/>
</dbReference>
<evidence type="ECO:0000313" key="2">
    <source>
        <dbReference type="EMBL" id="AUR52688.1"/>
    </source>
</evidence>
<dbReference type="PANTHER" id="PTHR43798:SF33">
    <property type="entry name" value="HYDROLASE, PUTATIVE (AFU_ORTHOLOGUE AFUA_2G14860)-RELATED"/>
    <property type="match status" value="1"/>
</dbReference>
<dbReference type="Pfam" id="PF00561">
    <property type="entry name" value="Abhydrolase_1"/>
    <property type="match status" value="1"/>
</dbReference>
<keyword evidence="3" id="KW-1185">Reference proteome</keyword>
<dbReference type="InterPro" id="IPR050266">
    <property type="entry name" value="AB_hydrolase_sf"/>
</dbReference>
<accession>A0A2I7N899</accession>
<dbReference type="Proteomes" id="UP000236655">
    <property type="component" value="Chromosome"/>
</dbReference>
<organism evidence="2 3">
    <name type="scientific">Aquella oligotrophica</name>
    <dbReference type="NCBI Taxonomy" id="2067065"/>
    <lineage>
        <taxon>Bacteria</taxon>
        <taxon>Pseudomonadati</taxon>
        <taxon>Pseudomonadota</taxon>
        <taxon>Betaproteobacteria</taxon>
        <taxon>Neisseriales</taxon>
        <taxon>Neisseriaceae</taxon>
        <taxon>Aquella</taxon>
    </lineage>
</organism>
<name>A0A2I7N899_9NEIS</name>
<dbReference type="PANTHER" id="PTHR43798">
    <property type="entry name" value="MONOACYLGLYCEROL LIPASE"/>
    <property type="match status" value="1"/>
</dbReference>
<gene>
    <name evidence="2" type="ORF">CUN60_10400</name>
</gene>
<dbReference type="InterPro" id="IPR000073">
    <property type="entry name" value="AB_hydrolase_1"/>
</dbReference>
<sequence length="312" mass="35311">MLNPVYQFLQNKLHSPLDIPPPQIADLSMGKMQFAIYGEGIPLLFLHGGVGGYDQSILLFKRYIPQGYKMICPSRPGYLGTPLETGQSKEAQADALAALLDYLQIESIITIGISAGGLSLYTFASRYPERVKGIVAIDAIAGEYLIPEQTGKIAQNMFLTDFSLWFTKESLVYFPETVIKNLIRAEGYLDQQKIDQRVKEIVESQEQLEVIAELIYSMSDYAPRQLGTMNDMKEGANANWDNFAKIKCPALIIHGTHDSDVKFYHGVFAYEQLKSRKKSKIWIEYGTHYCFFFAKEAASVQETFRKFIIEHS</sequence>
<dbReference type="GO" id="GO:0016787">
    <property type="term" value="F:hydrolase activity"/>
    <property type="evidence" value="ECO:0007669"/>
    <property type="project" value="UniProtKB-KW"/>
</dbReference>
<evidence type="ECO:0000313" key="3">
    <source>
        <dbReference type="Proteomes" id="UP000236655"/>
    </source>
</evidence>
<protein>
    <submittedName>
        <fullName evidence="2">Alpha/beta hydrolase</fullName>
    </submittedName>
</protein>
<feature type="domain" description="AB hydrolase-1" evidence="1">
    <location>
        <begin position="42"/>
        <end position="167"/>
    </location>
</feature>
<dbReference type="EMBL" id="CP024847">
    <property type="protein sequence ID" value="AUR52688.1"/>
    <property type="molecule type" value="Genomic_DNA"/>
</dbReference>
<dbReference type="AlphaFoldDB" id="A0A2I7N899"/>
<dbReference type="GO" id="GO:0016020">
    <property type="term" value="C:membrane"/>
    <property type="evidence" value="ECO:0007669"/>
    <property type="project" value="TreeGrafter"/>
</dbReference>
<proteinExistence type="predicted"/>
<reference evidence="3" key="1">
    <citation type="submission" date="2017-11" db="EMBL/GenBank/DDBJ databases">
        <authorList>
            <person name="Chan K.G."/>
            <person name="Lee L.S."/>
        </authorList>
    </citation>
    <scope>NUCLEOTIDE SEQUENCE [LARGE SCALE GENOMIC DNA]</scope>
    <source>
        <strain evidence="3">DSM 100970</strain>
    </source>
</reference>
<dbReference type="InterPro" id="IPR029058">
    <property type="entry name" value="AB_hydrolase_fold"/>
</dbReference>
<dbReference type="SUPFAM" id="SSF53474">
    <property type="entry name" value="alpha/beta-Hydrolases"/>
    <property type="match status" value="1"/>
</dbReference>
<keyword evidence="2" id="KW-0378">Hydrolase</keyword>
<dbReference type="KEGG" id="nba:CUN60_10400"/>
<evidence type="ECO:0000259" key="1">
    <source>
        <dbReference type="Pfam" id="PF00561"/>
    </source>
</evidence>
<dbReference type="RefSeq" id="WP_102951976.1">
    <property type="nucleotide sequence ID" value="NZ_CP024847.1"/>
</dbReference>
<dbReference type="OrthoDB" id="9780765at2"/>